<proteinExistence type="predicted"/>
<protein>
    <submittedName>
        <fullName evidence="1">Uncharacterized protein</fullName>
    </submittedName>
</protein>
<organism evidence="1 2">
    <name type="scientific">Streptococcus mitis</name>
    <dbReference type="NCBI Taxonomy" id="28037"/>
    <lineage>
        <taxon>Bacteria</taxon>
        <taxon>Bacillati</taxon>
        <taxon>Bacillota</taxon>
        <taxon>Bacilli</taxon>
        <taxon>Lactobacillales</taxon>
        <taxon>Streptococcaceae</taxon>
        <taxon>Streptococcus</taxon>
        <taxon>Streptococcus mitis group</taxon>
    </lineage>
</organism>
<evidence type="ECO:0000313" key="2">
    <source>
        <dbReference type="Proteomes" id="UP000268311"/>
    </source>
</evidence>
<dbReference type="AlphaFoldDB" id="A0A3R9JVM4"/>
<comment type="caution">
    <text evidence="1">The sequence shown here is derived from an EMBL/GenBank/DDBJ whole genome shotgun (WGS) entry which is preliminary data.</text>
</comment>
<accession>A0A3R9JVM4</accession>
<dbReference type="RefSeq" id="WP_125454118.1">
    <property type="nucleotide sequence ID" value="NZ_RJOF01000008.1"/>
</dbReference>
<name>A0A3R9JVM4_STRMT</name>
<dbReference type="EMBL" id="RJOF01000008">
    <property type="protein sequence ID" value="RSJ03076.1"/>
    <property type="molecule type" value="Genomic_DNA"/>
</dbReference>
<reference evidence="1 2" key="1">
    <citation type="submission" date="2018-11" db="EMBL/GenBank/DDBJ databases">
        <title>Species Designations Belie Phenotypic and Genotypic Heterogeneity in Oral Streptococci.</title>
        <authorList>
            <person name="Velsko I."/>
        </authorList>
    </citation>
    <scope>NUCLEOTIDE SEQUENCE [LARGE SCALE GENOMIC DNA]</scope>
    <source>
        <strain evidence="1 2">BCC33</strain>
    </source>
</reference>
<evidence type="ECO:0000313" key="1">
    <source>
        <dbReference type="EMBL" id="RSJ03076.1"/>
    </source>
</evidence>
<sequence length="136" mass="15997">MLNFRDEPNQESVRFFEQGLIRHSNIVDYEIIEEFVYNLVLENGSEYLVWLTDKYTVSINDVVEKIDEGFNALVTISKWNSYTSEAKRYALENQFGLFTFREFMGALNFLDPSQYYTGIDAKDGKRLYGECGYKFD</sequence>
<dbReference type="Proteomes" id="UP000268311">
    <property type="component" value="Unassembled WGS sequence"/>
</dbReference>
<gene>
    <name evidence="1" type="ORF">D8838_08430</name>
</gene>